<dbReference type="Pfam" id="PF05751">
    <property type="entry name" value="FixH"/>
    <property type="match status" value="1"/>
</dbReference>
<evidence type="ECO:0000313" key="2">
    <source>
        <dbReference type="EMBL" id="TDT39396.1"/>
    </source>
</evidence>
<keyword evidence="1" id="KW-0472">Membrane</keyword>
<comment type="caution">
    <text evidence="2">The sequence shown here is derived from an EMBL/GenBank/DDBJ whole genome shotgun (WGS) entry which is preliminary data.</text>
</comment>
<dbReference type="InterPro" id="IPR008620">
    <property type="entry name" value="FixH"/>
</dbReference>
<keyword evidence="3" id="KW-1185">Reference proteome</keyword>
<reference evidence="2 3" key="1">
    <citation type="submission" date="2019-03" db="EMBL/GenBank/DDBJ databases">
        <title>Genomic Encyclopedia of Type Strains, Phase IV (KMG-IV): sequencing the most valuable type-strain genomes for metagenomic binning, comparative biology and taxonomic classification.</title>
        <authorList>
            <person name="Goeker M."/>
        </authorList>
    </citation>
    <scope>NUCLEOTIDE SEQUENCE [LARGE SCALE GENOMIC DNA]</scope>
    <source>
        <strain evidence="2 3">DSM 15505</strain>
    </source>
</reference>
<dbReference type="EMBL" id="SOAX01000005">
    <property type="protein sequence ID" value="TDT39396.1"/>
    <property type="molecule type" value="Genomic_DNA"/>
</dbReference>
<protein>
    <recommendedName>
        <fullName evidence="4">Nitrogen fixation protein FixH</fullName>
    </recommendedName>
</protein>
<proteinExistence type="predicted"/>
<dbReference type="RefSeq" id="WP_133736568.1">
    <property type="nucleotide sequence ID" value="NZ_SOAX01000005.1"/>
</dbReference>
<evidence type="ECO:0008006" key="4">
    <source>
        <dbReference type="Google" id="ProtNLM"/>
    </source>
</evidence>
<dbReference type="OrthoDB" id="5295180at2"/>
<dbReference type="AlphaFoldDB" id="A0A4R7JP61"/>
<feature type="transmembrane region" description="Helical" evidence="1">
    <location>
        <begin position="15"/>
        <end position="36"/>
    </location>
</feature>
<keyword evidence="1" id="KW-1133">Transmembrane helix</keyword>
<sequence length="176" mass="20349">MKDDDKQRPWYREPWPWVLIAIPAAAVIWSIFLIIVSFNYQVSMVEDDYYDEGMGINRELSRDVEAASLGLTAEVDASAGKHLDITLNSEQQRNWDKLKIELLHPTLGDRDQSVTAQRTGAGQYRARIDELSEGRWYLDIRNADNEWRLKGELELPREEPLVLKPIREARANDRPG</sequence>
<keyword evidence="1" id="KW-0812">Transmembrane</keyword>
<accession>A0A4R7JP61</accession>
<dbReference type="Proteomes" id="UP000295830">
    <property type="component" value="Unassembled WGS sequence"/>
</dbReference>
<organism evidence="2 3">
    <name type="scientific">Halospina denitrificans</name>
    <dbReference type="NCBI Taxonomy" id="332522"/>
    <lineage>
        <taxon>Bacteria</taxon>
        <taxon>Pseudomonadati</taxon>
        <taxon>Pseudomonadota</taxon>
        <taxon>Gammaproteobacteria</taxon>
        <taxon>Halospina</taxon>
    </lineage>
</organism>
<evidence type="ECO:0000313" key="3">
    <source>
        <dbReference type="Proteomes" id="UP000295830"/>
    </source>
</evidence>
<name>A0A4R7JP61_9GAMM</name>
<evidence type="ECO:0000256" key="1">
    <source>
        <dbReference type="SAM" id="Phobius"/>
    </source>
</evidence>
<gene>
    <name evidence="2" type="ORF">DES49_2321</name>
</gene>